<dbReference type="Pfam" id="PF21059">
    <property type="entry name" value="BTBD16_C"/>
    <property type="match status" value="1"/>
</dbReference>
<gene>
    <name evidence="4" type="ORF">HJG59_001606</name>
</gene>
<dbReference type="InParanoid" id="A0A7J8DN59"/>
<dbReference type="AlphaFoldDB" id="A0A7J8DN59"/>
<name>A0A7J8DN59_MOLMO</name>
<dbReference type="InterPro" id="IPR056426">
    <property type="entry name" value="BTB_BTBDG"/>
</dbReference>
<sequence length="504" mass="57572">MLNQKPRARLERQTVGSTNRWRFPREPFSRDLLALSQMCKAMSLDLDDATLKDPDRLRIRKIQRSFSESLRSIQSQDAVVTLQCLGFAWELHLPQLFQSETLTRLYVTALDGRTADPGKGLDRLLPVPSPQKSRERAPMKTMTISLKINDPLVTKVAFATALKNLYTSQVDLTLDDTLGVLASAHALQFSSLLQRCSAMMITGLTSGNVNDFYLAGCKYKTGPLAAAAQKWLEMNLVPEVGRQIHLQKVPKELLLKVLRSPRLFTFNEFHLLKTLLLWVYLQLNHRIRTMPTYETMLTFFNSFPKRCSVLEQDEGRGWTALFLCLRLHGVTKGEDLDVLRHINFFPEAWLFQVEASHYHAVENGGDMVHVRDFASEAVRFGVLFDQGYTTYSEMIAVYGFFFEIKGIRNSATSYTFYMQRMRPTDAGFPSSLCQRGLVSLRAQRLVRYEIRAEALVDSQWQEFRTGPITQQFRFGRPACKSQVLEVQTVGKPIYASFSFIFPAS</sequence>
<dbReference type="PANTHER" id="PTHR46843">
    <property type="entry name" value="BTB/POZ DOMAIN-CONTAINING PROTEIN 16"/>
    <property type="match status" value="1"/>
</dbReference>
<reference evidence="4 5" key="1">
    <citation type="journal article" date="2020" name="Nature">
        <title>Six reference-quality genomes reveal evolution of bat adaptations.</title>
        <authorList>
            <person name="Jebb D."/>
            <person name="Huang Z."/>
            <person name="Pippel M."/>
            <person name="Hughes G.M."/>
            <person name="Lavrichenko K."/>
            <person name="Devanna P."/>
            <person name="Winkler S."/>
            <person name="Jermiin L.S."/>
            <person name="Skirmuntt E.C."/>
            <person name="Katzourakis A."/>
            <person name="Burkitt-Gray L."/>
            <person name="Ray D.A."/>
            <person name="Sullivan K.A.M."/>
            <person name="Roscito J.G."/>
            <person name="Kirilenko B.M."/>
            <person name="Davalos L.M."/>
            <person name="Corthals A.P."/>
            <person name="Power M.L."/>
            <person name="Jones G."/>
            <person name="Ransome R.D."/>
            <person name="Dechmann D.K.N."/>
            <person name="Locatelli A.G."/>
            <person name="Puechmaille S.J."/>
            <person name="Fedrigo O."/>
            <person name="Jarvis E.D."/>
            <person name="Hiller M."/>
            <person name="Vernes S.C."/>
            <person name="Myers E.W."/>
            <person name="Teeling E.C."/>
        </authorList>
    </citation>
    <scope>NUCLEOTIDE SEQUENCE [LARGE SCALE GENOMIC DNA]</scope>
    <source>
        <strain evidence="4">MMolMol1</strain>
        <tissue evidence="4">Muscle</tissue>
    </source>
</reference>
<dbReference type="FunCoup" id="A0A7J8DN59">
    <property type="interactions" value="49"/>
</dbReference>
<dbReference type="PANTHER" id="PTHR46843:SF1">
    <property type="entry name" value="BTB_POZ DOMAIN-CONTAINING PROTEIN 16"/>
    <property type="match status" value="1"/>
</dbReference>
<dbReference type="SUPFAM" id="SSF54695">
    <property type="entry name" value="POZ domain"/>
    <property type="match status" value="1"/>
</dbReference>
<feature type="domain" description="BTB/POZ" evidence="2">
    <location>
        <begin position="378"/>
        <end position="483"/>
    </location>
</feature>
<dbReference type="Gene3D" id="3.30.710.10">
    <property type="entry name" value="Potassium Channel Kv1.1, Chain A"/>
    <property type="match status" value="1"/>
</dbReference>
<accession>A0A7J8DN59</accession>
<comment type="caution">
    <text evidence="4">The sequence shown here is derived from an EMBL/GenBank/DDBJ whole genome shotgun (WGS) entry which is preliminary data.</text>
</comment>
<evidence type="ECO:0000259" key="2">
    <source>
        <dbReference type="Pfam" id="PF21059"/>
    </source>
</evidence>
<dbReference type="Pfam" id="PF23998">
    <property type="entry name" value="BTB_BTBDG"/>
    <property type="match status" value="1"/>
</dbReference>
<dbReference type="EMBL" id="JACASF010000017">
    <property type="protein sequence ID" value="KAF6424540.1"/>
    <property type="molecule type" value="Genomic_DNA"/>
</dbReference>
<evidence type="ECO:0000256" key="1">
    <source>
        <dbReference type="ARBA" id="ARBA00016271"/>
    </source>
</evidence>
<protein>
    <recommendedName>
        <fullName evidence="1">BTB/POZ domain-containing protein 16</fullName>
    </recommendedName>
</protein>
<dbReference type="InterPro" id="IPR048859">
    <property type="entry name" value="BTBD16_C"/>
</dbReference>
<dbReference type="OrthoDB" id="6359943at2759"/>
<dbReference type="InterPro" id="IPR042833">
    <property type="entry name" value="BTBD16"/>
</dbReference>
<feature type="domain" description="BTBDG BTB/POZ" evidence="3">
    <location>
        <begin position="80"/>
        <end position="200"/>
    </location>
</feature>
<proteinExistence type="predicted"/>
<keyword evidence="5" id="KW-1185">Reference proteome</keyword>
<evidence type="ECO:0000259" key="3">
    <source>
        <dbReference type="Pfam" id="PF23998"/>
    </source>
</evidence>
<dbReference type="InterPro" id="IPR011333">
    <property type="entry name" value="SKP1/BTB/POZ_sf"/>
</dbReference>
<evidence type="ECO:0000313" key="5">
    <source>
        <dbReference type="Proteomes" id="UP000550707"/>
    </source>
</evidence>
<evidence type="ECO:0000313" key="4">
    <source>
        <dbReference type="EMBL" id="KAF6424540.1"/>
    </source>
</evidence>
<dbReference type="CDD" id="cd18492">
    <property type="entry name" value="BACK_BTBD16"/>
    <property type="match status" value="1"/>
</dbReference>
<dbReference type="Proteomes" id="UP000550707">
    <property type="component" value="Unassembled WGS sequence"/>
</dbReference>
<organism evidence="4 5">
    <name type="scientific">Molossus molossus</name>
    <name type="common">Pallas' mastiff bat</name>
    <name type="synonym">Vespertilio molossus</name>
    <dbReference type="NCBI Taxonomy" id="27622"/>
    <lineage>
        <taxon>Eukaryota</taxon>
        <taxon>Metazoa</taxon>
        <taxon>Chordata</taxon>
        <taxon>Craniata</taxon>
        <taxon>Vertebrata</taxon>
        <taxon>Euteleostomi</taxon>
        <taxon>Mammalia</taxon>
        <taxon>Eutheria</taxon>
        <taxon>Laurasiatheria</taxon>
        <taxon>Chiroptera</taxon>
        <taxon>Yangochiroptera</taxon>
        <taxon>Molossidae</taxon>
        <taxon>Molossus</taxon>
    </lineage>
</organism>